<evidence type="ECO:0000313" key="2">
    <source>
        <dbReference type="Proteomes" id="UP000318825"/>
    </source>
</evidence>
<protein>
    <recommendedName>
        <fullName evidence="3">DNA transposition protein</fullName>
    </recommendedName>
</protein>
<dbReference type="AlphaFoldDB" id="A0A4Y3W5E5"/>
<evidence type="ECO:0008006" key="3">
    <source>
        <dbReference type="Google" id="ProtNLM"/>
    </source>
</evidence>
<dbReference type="Proteomes" id="UP000318825">
    <property type="component" value="Unassembled WGS sequence"/>
</dbReference>
<comment type="caution">
    <text evidence="1">The sequence shown here is derived from an EMBL/GenBank/DDBJ whole genome shotgun (WGS) entry which is preliminary data.</text>
</comment>
<gene>
    <name evidence="1" type="ORF">NWI01_01440</name>
</gene>
<dbReference type="RefSeq" id="WP_141381829.1">
    <property type="nucleotide sequence ID" value="NZ_BJNF01000002.1"/>
</dbReference>
<dbReference type="OrthoDB" id="8450901at2"/>
<accession>A0A4Y3W5E5</accession>
<name>A0A4Y3W5E5_NITWI</name>
<reference evidence="1 2" key="1">
    <citation type="submission" date="2019-06" db="EMBL/GenBank/DDBJ databases">
        <title>Whole genome shotgun sequence of Nitrobacter winogradskyi NBRC 14297.</title>
        <authorList>
            <person name="Hosoyama A."/>
            <person name="Uohara A."/>
            <person name="Ohji S."/>
            <person name="Ichikawa N."/>
        </authorList>
    </citation>
    <scope>NUCLEOTIDE SEQUENCE [LARGE SCALE GENOMIC DNA]</scope>
    <source>
        <strain evidence="1 2">NBRC 14297</strain>
    </source>
</reference>
<evidence type="ECO:0000313" key="1">
    <source>
        <dbReference type="EMBL" id="GEC14252.1"/>
    </source>
</evidence>
<sequence length="152" mass="16949">MTRRRDASTPDLFRDFTPPPVVERFAPERVKAARCSARVARAVAEAIKESGRSRDVVANMMGDYLGETITVAMLDQYSSVANERNNIPAHRLVALLAVTGDLRLMNALLADTDVIAVHAKYEALIRREMAKEARDKLDREINAADAQWRAGR</sequence>
<dbReference type="EMBL" id="BJNF01000002">
    <property type="protein sequence ID" value="GEC14252.1"/>
    <property type="molecule type" value="Genomic_DNA"/>
</dbReference>
<organism evidence="1 2">
    <name type="scientific">Nitrobacter winogradskyi</name>
    <name type="common">Nitrobacter agilis</name>
    <dbReference type="NCBI Taxonomy" id="913"/>
    <lineage>
        <taxon>Bacteria</taxon>
        <taxon>Pseudomonadati</taxon>
        <taxon>Pseudomonadota</taxon>
        <taxon>Alphaproteobacteria</taxon>
        <taxon>Hyphomicrobiales</taxon>
        <taxon>Nitrobacteraceae</taxon>
        <taxon>Nitrobacter</taxon>
    </lineage>
</organism>
<proteinExistence type="predicted"/>